<dbReference type="Proteomes" id="UP000538666">
    <property type="component" value="Unassembled WGS sequence"/>
</dbReference>
<reference evidence="1 2" key="1">
    <citation type="submission" date="2020-08" db="EMBL/GenBank/DDBJ databases">
        <title>Genomic Encyclopedia of Type Strains, Phase IV (KMG-IV): sequencing the most valuable type-strain genomes for metagenomic binning, comparative biology and taxonomic classification.</title>
        <authorList>
            <person name="Goeker M."/>
        </authorList>
    </citation>
    <scope>NUCLEOTIDE SEQUENCE [LARGE SCALE GENOMIC DNA]</scope>
    <source>
        <strain evidence="1 2">DSM 103733</strain>
    </source>
</reference>
<dbReference type="EMBL" id="JACHEK010000003">
    <property type="protein sequence ID" value="MBB6143631.1"/>
    <property type="molecule type" value="Genomic_DNA"/>
</dbReference>
<gene>
    <name evidence="1" type="ORF">HNQ77_001580</name>
</gene>
<name>A0A841JXB6_9BACT</name>
<dbReference type="AlphaFoldDB" id="A0A841JXB6"/>
<evidence type="ECO:0000313" key="2">
    <source>
        <dbReference type="Proteomes" id="UP000538666"/>
    </source>
</evidence>
<organism evidence="1 2">
    <name type="scientific">Silvibacterium bohemicum</name>
    <dbReference type="NCBI Taxonomy" id="1577686"/>
    <lineage>
        <taxon>Bacteria</taxon>
        <taxon>Pseudomonadati</taxon>
        <taxon>Acidobacteriota</taxon>
        <taxon>Terriglobia</taxon>
        <taxon>Terriglobales</taxon>
        <taxon>Acidobacteriaceae</taxon>
        <taxon>Silvibacterium</taxon>
    </lineage>
</organism>
<accession>A0A841JXB6</accession>
<comment type="caution">
    <text evidence="1">The sequence shown here is derived from an EMBL/GenBank/DDBJ whole genome shotgun (WGS) entry which is preliminary data.</text>
</comment>
<sequence>MRPLVPSSPLGGDVGTAATGVGVGTVATGVGVRTVATGVSVRTVATGVSVRTGATAVSVRTGATAVSERTGATAVSERTVATGVGVWLAGKLLTVLLNIGCRVDVERFGDCLGTGDFGSEETIGDAALACPETGSDLEAGGAAGRSCVIGGWGR</sequence>
<proteinExistence type="predicted"/>
<evidence type="ECO:0000313" key="1">
    <source>
        <dbReference type="EMBL" id="MBB6143631.1"/>
    </source>
</evidence>
<keyword evidence="2" id="KW-1185">Reference proteome</keyword>
<protein>
    <submittedName>
        <fullName evidence="1">Uncharacterized protein</fullName>
    </submittedName>
</protein>
<dbReference type="RefSeq" id="WP_156185854.1">
    <property type="nucleotide sequence ID" value="NZ_JACHEK010000003.1"/>
</dbReference>